<evidence type="ECO:0000256" key="5">
    <source>
        <dbReference type="ARBA" id="ARBA00022553"/>
    </source>
</evidence>
<dbReference type="InterPro" id="IPR013126">
    <property type="entry name" value="Hsp_70_fam"/>
</dbReference>
<dbReference type="InterPro" id="IPR018181">
    <property type="entry name" value="Heat_shock_70_CS"/>
</dbReference>
<dbReference type="Gene3D" id="3.90.640.10">
    <property type="entry name" value="Actin, Chain A, domain 4"/>
    <property type="match status" value="1"/>
</dbReference>
<keyword evidence="5" id="KW-0597">Phosphoprotein</keyword>
<keyword evidence="8" id="KW-0346">Stress response</keyword>
<evidence type="ECO:0000256" key="8">
    <source>
        <dbReference type="ARBA" id="ARBA00023016"/>
    </source>
</evidence>
<dbReference type="FunFam" id="3.30.420.40:FF:000071">
    <property type="entry name" value="Molecular chaperone DnaK"/>
    <property type="match status" value="1"/>
</dbReference>
<name>A0A1W1XIL3_9CLOT</name>
<sequence>MKIIGIDLGTTTSEIAYIKDGKPEIITNDLKEKVTPSVIGITEEGKYVVGEYAKRQLILKPNKTVAEVKTLIGMDKKIILDKRGYLPEEISAILLKELKNYAEQFLEDKVDEAVITVPANFNSLQRQATKRAGEMAGFKVDRIINEPTAAAMAYGLSNLENEEKVLVYDLGGGTFDVSVLELFSGILDVKASRGKNKLGGKDFDKRIVNYVVEEFKKTYCIDLSENIIAMSRIKDAAEKAKIELSYREETEINLPFVAVDKNDKPLEIKLKLTREKMDELIYDLISTTEKIIDDTIDAAGYTDEDIDVVLAVGGSSKMDCVRNLLKDRFGERLKLGVNPDEAVALGAAVQAGIKKDEISSEDGLIITDNCQYNLGISVVEYGEYGRRFDGIFDPLIKRDTKIPCTIQKNYYTNYDYQTEVIIEVYEGVSKSVNENIHIGSVVLTGIPSALKGEEALEVSFSYDLNGILEIIAKVISTGKSISAKFDLNGFDNSLVSISDFINTKKEEKGKLDEWKDSKLANEIKFTIEIAEKKLEKLDDDNKIEVGIVLNKLKKAVIENNKELVEVYDKKLTDMLFDLS</sequence>
<keyword evidence="7 13" id="KW-0067">ATP-binding</keyword>
<organism evidence="14 15">
    <name type="scientific">Clostridium acidisoli DSM 12555</name>
    <dbReference type="NCBI Taxonomy" id="1121291"/>
    <lineage>
        <taxon>Bacteria</taxon>
        <taxon>Bacillati</taxon>
        <taxon>Bacillota</taxon>
        <taxon>Clostridia</taxon>
        <taxon>Eubacteriales</taxon>
        <taxon>Clostridiaceae</taxon>
        <taxon>Clostridium</taxon>
    </lineage>
</organism>
<dbReference type="PANTHER" id="PTHR19375">
    <property type="entry name" value="HEAT SHOCK PROTEIN 70KDA"/>
    <property type="match status" value="1"/>
</dbReference>
<dbReference type="SUPFAM" id="SSF53067">
    <property type="entry name" value="Actin-like ATPase domain"/>
    <property type="match status" value="2"/>
</dbReference>
<keyword evidence="9" id="KW-0143">Chaperone</keyword>
<dbReference type="GO" id="GO:0140662">
    <property type="term" value="F:ATP-dependent protein folding chaperone"/>
    <property type="evidence" value="ECO:0007669"/>
    <property type="project" value="InterPro"/>
</dbReference>
<evidence type="ECO:0000313" key="14">
    <source>
        <dbReference type="EMBL" id="SMC23813.1"/>
    </source>
</evidence>
<dbReference type="RefSeq" id="WP_242950534.1">
    <property type="nucleotide sequence ID" value="NZ_FWXH01000006.1"/>
</dbReference>
<evidence type="ECO:0000256" key="11">
    <source>
        <dbReference type="ARBA" id="ARBA00030945"/>
    </source>
</evidence>
<comment type="similarity">
    <text evidence="2 13">Belongs to the heat shock protein 70 family.</text>
</comment>
<dbReference type="Proteomes" id="UP000192468">
    <property type="component" value="Unassembled WGS sequence"/>
</dbReference>
<keyword evidence="15" id="KW-1185">Reference proteome</keyword>
<evidence type="ECO:0000256" key="7">
    <source>
        <dbReference type="ARBA" id="ARBA00022840"/>
    </source>
</evidence>
<protein>
    <recommendedName>
        <fullName evidence="3">Chaperone protein DnaK</fullName>
    </recommendedName>
    <alternativeName>
        <fullName evidence="4">Chaperone protein dnaK</fullName>
    </alternativeName>
    <alternativeName>
        <fullName evidence="12">HSP70</fullName>
    </alternativeName>
    <alternativeName>
        <fullName evidence="11">Heat shock 70 kDa protein</fullName>
    </alternativeName>
    <alternativeName>
        <fullName evidence="10">Heat shock protein 70</fullName>
    </alternativeName>
</protein>
<evidence type="ECO:0000256" key="4">
    <source>
        <dbReference type="ARBA" id="ARBA00017249"/>
    </source>
</evidence>
<dbReference type="FunFam" id="3.90.640.10:FF:000003">
    <property type="entry name" value="Molecular chaperone DnaK"/>
    <property type="match status" value="1"/>
</dbReference>
<evidence type="ECO:0000256" key="3">
    <source>
        <dbReference type="ARBA" id="ARBA00014415"/>
    </source>
</evidence>
<evidence type="ECO:0000256" key="2">
    <source>
        <dbReference type="ARBA" id="ARBA00007381"/>
    </source>
</evidence>
<dbReference type="InterPro" id="IPR043129">
    <property type="entry name" value="ATPase_NBD"/>
</dbReference>
<proteinExistence type="inferred from homology"/>
<reference evidence="14 15" key="1">
    <citation type="submission" date="2017-04" db="EMBL/GenBank/DDBJ databases">
        <authorList>
            <person name="Afonso C.L."/>
            <person name="Miller P.J."/>
            <person name="Scott M.A."/>
            <person name="Spackman E."/>
            <person name="Goraichik I."/>
            <person name="Dimitrov K.M."/>
            <person name="Suarez D.L."/>
            <person name="Swayne D.E."/>
        </authorList>
    </citation>
    <scope>NUCLEOTIDE SEQUENCE [LARGE SCALE GENOMIC DNA]</scope>
    <source>
        <strain evidence="14 15">DSM 12555</strain>
    </source>
</reference>
<dbReference type="PROSITE" id="PS00297">
    <property type="entry name" value="HSP70_1"/>
    <property type="match status" value="1"/>
</dbReference>
<gene>
    <name evidence="14" type="ORF">SAMN02745134_01995</name>
</gene>
<comment type="function">
    <text evidence="1">Acts as a chaperone.</text>
</comment>
<dbReference type="Gene3D" id="2.60.34.10">
    <property type="entry name" value="Substrate Binding Domain Of DNAk, Chain A, domain 1"/>
    <property type="match status" value="1"/>
</dbReference>
<dbReference type="AlphaFoldDB" id="A0A1W1XIL3"/>
<dbReference type="EMBL" id="FWXH01000006">
    <property type="protein sequence ID" value="SMC23813.1"/>
    <property type="molecule type" value="Genomic_DNA"/>
</dbReference>
<dbReference type="PRINTS" id="PR00301">
    <property type="entry name" value="HEATSHOCK70"/>
</dbReference>
<evidence type="ECO:0000256" key="10">
    <source>
        <dbReference type="ARBA" id="ARBA00030019"/>
    </source>
</evidence>
<keyword evidence="6 13" id="KW-0547">Nucleotide-binding</keyword>
<evidence type="ECO:0000256" key="9">
    <source>
        <dbReference type="ARBA" id="ARBA00023186"/>
    </source>
</evidence>
<evidence type="ECO:0000256" key="12">
    <source>
        <dbReference type="ARBA" id="ARBA00033103"/>
    </source>
</evidence>
<dbReference type="InterPro" id="IPR029047">
    <property type="entry name" value="HSP70_peptide-bd_sf"/>
</dbReference>
<dbReference type="Pfam" id="PF00012">
    <property type="entry name" value="HSP70"/>
    <property type="match status" value="2"/>
</dbReference>
<dbReference type="SUPFAM" id="SSF100920">
    <property type="entry name" value="Heat shock protein 70kD (HSP70), peptide-binding domain"/>
    <property type="match status" value="1"/>
</dbReference>
<dbReference type="Gene3D" id="3.30.420.40">
    <property type="match status" value="2"/>
</dbReference>
<dbReference type="PROSITE" id="PS00329">
    <property type="entry name" value="HSP70_2"/>
    <property type="match status" value="1"/>
</dbReference>
<evidence type="ECO:0000256" key="1">
    <source>
        <dbReference type="ARBA" id="ARBA00002290"/>
    </source>
</evidence>
<dbReference type="GO" id="GO:0005524">
    <property type="term" value="F:ATP binding"/>
    <property type="evidence" value="ECO:0007669"/>
    <property type="project" value="UniProtKB-KW"/>
</dbReference>
<evidence type="ECO:0000313" key="15">
    <source>
        <dbReference type="Proteomes" id="UP000192468"/>
    </source>
</evidence>
<accession>A0A1W1XIL3</accession>
<dbReference type="STRING" id="1121291.SAMN02745134_01995"/>
<evidence type="ECO:0000256" key="6">
    <source>
        <dbReference type="ARBA" id="ARBA00022741"/>
    </source>
</evidence>
<evidence type="ECO:0000256" key="13">
    <source>
        <dbReference type="RuleBase" id="RU003322"/>
    </source>
</evidence>